<dbReference type="Gene3D" id="3.30.565.10">
    <property type="entry name" value="Histidine kinase-like ATPase, C-terminal domain"/>
    <property type="match status" value="1"/>
</dbReference>
<proteinExistence type="predicted"/>
<dbReference type="EMBL" id="JAAKZW010000004">
    <property type="protein sequence ID" value="NGO74580.1"/>
    <property type="molecule type" value="Genomic_DNA"/>
</dbReference>
<dbReference type="Pfam" id="PF02518">
    <property type="entry name" value="HATPase_c"/>
    <property type="match status" value="1"/>
</dbReference>
<accession>A0A6G4XCJ2</accession>
<feature type="domain" description="Histidine kinase/HSP90-like ATPase" evidence="6">
    <location>
        <begin position="524"/>
        <end position="603"/>
    </location>
</feature>
<protein>
    <recommendedName>
        <fullName evidence="2">histidine kinase</fullName>
        <ecNumber evidence="2">2.7.13.3</ecNumber>
    </recommendedName>
</protein>
<evidence type="ECO:0000256" key="2">
    <source>
        <dbReference type="ARBA" id="ARBA00012438"/>
    </source>
</evidence>
<dbReference type="SUPFAM" id="SSF55874">
    <property type="entry name" value="ATPase domain of HSP90 chaperone/DNA topoisomerase II/histidine kinase"/>
    <property type="match status" value="1"/>
</dbReference>
<evidence type="ECO:0000313" key="8">
    <source>
        <dbReference type="EMBL" id="NGO74580.1"/>
    </source>
</evidence>
<dbReference type="GO" id="GO:0005886">
    <property type="term" value="C:plasma membrane"/>
    <property type="evidence" value="ECO:0007669"/>
    <property type="project" value="TreeGrafter"/>
</dbReference>
<evidence type="ECO:0000256" key="1">
    <source>
        <dbReference type="ARBA" id="ARBA00000085"/>
    </source>
</evidence>
<reference evidence="8 9" key="1">
    <citation type="submission" date="2020-02" db="EMBL/GenBank/DDBJ databases">
        <title>Whole-genome analyses of novel actinobacteria.</title>
        <authorList>
            <person name="Sahin N."/>
            <person name="Tokatli A."/>
        </authorList>
    </citation>
    <scope>NUCLEOTIDE SEQUENCE [LARGE SCALE GENOMIC DNA]</scope>
    <source>
        <strain evidence="8 9">YC504</strain>
    </source>
</reference>
<dbReference type="Pfam" id="PF08376">
    <property type="entry name" value="NIT"/>
    <property type="match status" value="1"/>
</dbReference>
<dbReference type="GO" id="GO:0000160">
    <property type="term" value="P:phosphorelay signal transduction system"/>
    <property type="evidence" value="ECO:0007669"/>
    <property type="project" value="TreeGrafter"/>
</dbReference>
<feature type="domain" description="Nitrate/nitrite sensing protein" evidence="7">
    <location>
        <begin position="65"/>
        <end position="293"/>
    </location>
</feature>
<evidence type="ECO:0000259" key="6">
    <source>
        <dbReference type="Pfam" id="PF02518"/>
    </source>
</evidence>
<dbReference type="InterPro" id="IPR013587">
    <property type="entry name" value="Nitrate/nitrite_sensing"/>
</dbReference>
<keyword evidence="5 8" id="KW-0418">Kinase</keyword>
<gene>
    <name evidence="8" type="ORF">G6045_02605</name>
</gene>
<sequence>MRLRALGRIRPKSVRAKIICLLMVPVISLMALWAQATVSTAREISDRGRLDEAATTLLEPVGHFVAAVQYERSATGRHAADPDAAHDKHLRSAQRLTDQASRALRDGINEGTTDSGDFGPELPFRIERLLRSVDGLPALRKRQDIGSYGGYTALVDAALAVDGALTQVRTVHAPPGASEARALHDLARAGELLAREDALFGAARAGGRMPRTAHEEFAGTVIARRELMRAALADLNPRDARAYRAVLSGDTSRALTAAEDAIRAAGPGRAPAATTATAWERSARTVLDGLHEAGVGALTRPAAEHDPYSFDELGGAGVAVVLGLFAVLLSLLISAGIGRSLVVELVGLRDEALDLARRELPSAMRTLHQGEDVDIDTLAPSRTPGEDEVSQIGAALVAVERAALRSSAQRAEVLARIADVYVSLARRSQVLLHRQLGLLDALERRVERPEDLEDLFRIDHLTTRMRRHAESLIILSGSTPGRGWRHPVPLLDVVRSAVAEVEDFARVETGEVPDVRVPGSVVADVVHLVAELVENAVSFSPPHTKVTVRADRVGSGVALEIEDRGLGMKQEALAEANRRIEDAARVDLLDSERLGLFVVNRLAHR</sequence>
<evidence type="ECO:0000256" key="4">
    <source>
        <dbReference type="ARBA" id="ARBA00022679"/>
    </source>
</evidence>
<dbReference type="InterPro" id="IPR050428">
    <property type="entry name" value="TCS_sensor_his_kinase"/>
</dbReference>
<keyword evidence="3" id="KW-0597">Phosphoprotein</keyword>
<dbReference type="GO" id="GO:0004673">
    <property type="term" value="F:protein histidine kinase activity"/>
    <property type="evidence" value="ECO:0007669"/>
    <property type="project" value="UniProtKB-EC"/>
</dbReference>
<keyword evidence="9" id="KW-1185">Reference proteome</keyword>
<dbReference type="InterPro" id="IPR036890">
    <property type="entry name" value="HATPase_C_sf"/>
</dbReference>
<dbReference type="PANTHER" id="PTHR45436:SF5">
    <property type="entry name" value="SENSOR HISTIDINE KINASE TRCS"/>
    <property type="match status" value="1"/>
</dbReference>
<dbReference type="AlphaFoldDB" id="A0A6G4XCJ2"/>
<organism evidence="8 9">
    <name type="scientific">Streptomyces mesophilus</name>
    <dbReference type="NCBI Taxonomy" id="1775132"/>
    <lineage>
        <taxon>Bacteria</taxon>
        <taxon>Bacillati</taxon>
        <taxon>Actinomycetota</taxon>
        <taxon>Actinomycetes</taxon>
        <taxon>Kitasatosporales</taxon>
        <taxon>Streptomycetaceae</taxon>
        <taxon>Streptomyces</taxon>
    </lineage>
</organism>
<evidence type="ECO:0000313" key="9">
    <source>
        <dbReference type="Proteomes" id="UP000481109"/>
    </source>
</evidence>
<dbReference type="InterPro" id="IPR003594">
    <property type="entry name" value="HATPase_dom"/>
</dbReference>
<name>A0A6G4XCJ2_9ACTN</name>
<keyword evidence="4" id="KW-0808">Transferase</keyword>
<dbReference type="EC" id="2.7.13.3" evidence="2"/>
<evidence type="ECO:0000256" key="3">
    <source>
        <dbReference type="ARBA" id="ARBA00022553"/>
    </source>
</evidence>
<dbReference type="RefSeq" id="WP_165330097.1">
    <property type="nucleotide sequence ID" value="NZ_JAAKZW010000004.1"/>
</dbReference>
<evidence type="ECO:0000259" key="7">
    <source>
        <dbReference type="Pfam" id="PF08376"/>
    </source>
</evidence>
<dbReference type="PANTHER" id="PTHR45436">
    <property type="entry name" value="SENSOR HISTIDINE KINASE YKOH"/>
    <property type="match status" value="1"/>
</dbReference>
<comment type="catalytic activity">
    <reaction evidence="1">
        <text>ATP + protein L-histidine = ADP + protein N-phospho-L-histidine.</text>
        <dbReference type="EC" id="2.7.13.3"/>
    </reaction>
</comment>
<comment type="caution">
    <text evidence="8">The sequence shown here is derived from an EMBL/GenBank/DDBJ whole genome shotgun (WGS) entry which is preliminary data.</text>
</comment>
<evidence type="ECO:0000256" key="5">
    <source>
        <dbReference type="ARBA" id="ARBA00022777"/>
    </source>
</evidence>
<dbReference type="Proteomes" id="UP000481109">
    <property type="component" value="Unassembled WGS sequence"/>
</dbReference>